<accession>A0A9D4RSN5</accession>
<keyword evidence="2" id="KW-0067">ATP-binding</keyword>
<dbReference type="GO" id="GO:0005524">
    <property type="term" value="F:ATP binding"/>
    <property type="evidence" value="ECO:0007669"/>
    <property type="project" value="UniProtKB-KW"/>
</dbReference>
<evidence type="ECO:0000256" key="4">
    <source>
        <dbReference type="ARBA" id="ARBA00023175"/>
    </source>
</evidence>
<evidence type="ECO:0000313" key="8">
    <source>
        <dbReference type="Proteomes" id="UP000828390"/>
    </source>
</evidence>
<feature type="domain" description="Myosin motor" evidence="6">
    <location>
        <begin position="17"/>
        <end position="64"/>
    </location>
</feature>
<keyword evidence="4" id="KW-0505">Motor protein</keyword>
<dbReference type="InterPro" id="IPR027417">
    <property type="entry name" value="P-loop_NTPase"/>
</dbReference>
<comment type="caution">
    <text evidence="7">The sequence shown here is derived from an EMBL/GenBank/DDBJ whole genome shotgun (WGS) entry which is preliminary data.</text>
</comment>
<name>A0A9D4RSN5_DREPO</name>
<evidence type="ECO:0000256" key="1">
    <source>
        <dbReference type="ARBA" id="ARBA00022741"/>
    </source>
</evidence>
<protein>
    <recommendedName>
        <fullName evidence="6">Myosin motor domain-containing protein</fullName>
    </recommendedName>
</protein>
<dbReference type="GO" id="GO:0016459">
    <property type="term" value="C:myosin complex"/>
    <property type="evidence" value="ECO:0007669"/>
    <property type="project" value="UniProtKB-KW"/>
</dbReference>
<evidence type="ECO:0000256" key="3">
    <source>
        <dbReference type="ARBA" id="ARBA00023123"/>
    </source>
</evidence>
<dbReference type="GO" id="GO:0003774">
    <property type="term" value="F:cytoskeletal motor activity"/>
    <property type="evidence" value="ECO:0007669"/>
    <property type="project" value="InterPro"/>
</dbReference>
<keyword evidence="8" id="KW-1185">Reference proteome</keyword>
<sequence length="80" mass="9138">MAFTKLKQNLVFHVLFAVLCCLNERFAHDLFYTSAGSTVIAINPFKEIQNLYSRDLVMAYHENTEVSYCTQNISVLKCAV</sequence>
<evidence type="ECO:0000259" key="6">
    <source>
        <dbReference type="Pfam" id="PF00063"/>
    </source>
</evidence>
<organism evidence="7 8">
    <name type="scientific">Dreissena polymorpha</name>
    <name type="common">Zebra mussel</name>
    <name type="synonym">Mytilus polymorpha</name>
    <dbReference type="NCBI Taxonomy" id="45954"/>
    <lineage>
        <taxon>Eukaryota</taxon>
        <taxon>Metazoa</taxon>
        <taxon>Spiralia</taxon>
        <taxon>Lophotrochozoa</taxon>
        <taxon>Mollusca</taxon>
        <taxon>Bivalvia</taxon>
        <taxon>Autobranchia</taxon>
        <taxon>Heteroconchia</taxon>
        <taxon>Euheterodonta</taxon>
        <taxon>Imparidentia</taxon>
        <taxon>Neoheterodontei</taxon>
        <taxon>Myida</taxon>
        <taxon>Dreissenoidea</taxon>
        <taxon>Dreissenidae</taxon>
        <taxon>Dreissena</taxon>
    </lineage>
</organism>
<evidence type="ECO:0000256" key="2">
    <source>
        <dbReference type="ARBA" id="ARBA00022840"/>
    </source>
</evidence>
<dbReference type="EMBL" id="JAIWYP010000001">
    <property type="protein sequence ID" value="KAH3877393.1"/>
    <property type="molecule type" value="Genomic_DNA"/>
</dbReference>
<reference evidence="7" key="2">
    <citation type="submission" date="2020-11" db="EMBL/GenBank/DDBJ databases">
        <authorList>
            <person name="McCartney M.A."/>
            <person name="Auch B."/>
            <person name="Kono T."/>
            <person name="Mallez S."/>
            <person name="Becker A."/>
            <person name="Gohl D.M."/>
            <person name="Silverstein K.A.T."/>
            <person name="Koren S."/>
            <person name="Bechman K.B."/>
            <person name="Herman A."/>
            <person name="Abrahante J.E."/>
            <person name="Garbe J."/>
        </authorList>
    </citation>
    <scope>NUCLEOTIDE SEQUENCE</scope>
    <source>
        <strain evidence="7">Duluth1</strain>
        <tissue evidence="7">Whole animal</tissue>
    </source>
</reference>
<keyword evidence="1" id="KW-0547">Nucleotide-binding</keyword>
<reference evidence="7" key="1">
    <citation type="journal article" date="2019" name="bioRxiv">
        <title>The Genome of the Zebra Mussel, Dreissena polymorpha: A Resource for Invasive Species Research.</title>
        <authorList>
            <person name="McCartney M.A."/>
            <person name="Auch B."/>
            <person name="Kono T."/>
            <person name="Mallez S."/>
            <person name="Zhang Y."/>
            <person name="Obille A."/>
            <person name="Becker A."/>
            <person name="Abrahante J.E."/>
            <person name="Garbe J."/>
            <person name="Badalamenti J.P."/>
            <person name="Herman A."/>
            <person name="Mangelson H."/>
            <person name="Liachko I."/>
            <person name="Sullivan S."/>
            <person name="Sone E.D."/>
            <person name="Koren S."/>
            <person name="Silverstein K.A.T."/>
            <person name="Beckman K.B."/>
            <person name="Gohl D.M."/>
        </authorList>
    </citation>
    <scope>NUCLEOTIDE SEQUENCE</scope>
    <source>
        <strain evidence="7">Duluth1</strain>
        <tissue evidence="7">Whole animal</tissue>
    </source>
</reference>
<feature type="signal peptide" evidence="5">
    <location>
        <begin position="1"/>
        <end position="27"/>
    </location>
</feature>
<dbReference type="Proteomes" id="UP000828390">
    <property type="component" value="Unassembled WGS sequence"/>
</dbReference>
<keyword evidence="3" id="KW-0518">Myosin</keyword>
<keyword evidence="5" id="KW-0732">Signal</keyword>
<dbReference type="InterPro" id="IPR036961">
    <property type="entry name" value="Kinesin_motor_dom_sf"/>
</dbReference>
<dbReference type="Gene3D" id="3.40.850.10">
    <property type="entry name" value="Kinesin motor domain"/>
    <property type="match status" value="1"/>
</dbReference>
<dbReference type="AlphaFoldDB" id="A0A9D4RSN5"/>
<proteinExistence type="predicted"/>
<evidence type="ECO:0000313" key="7">
    <source>
        <dbReference type="EMBL" id="KAH3877393.1"/>
    </source>
</evidence>
<dbReference type="SUPFAM" id="SSF52540">
    <property type="entry name" value="P-loop containing nucleoside triphosphate hydrolases"/>
    <property type="match status" value="1"/>
</dbReference>
<dbReference type="InterPro" id="IPR001609">
    <property type="entry name" value="Myosin_head_motor_dom-like"/>
</dbReference>
<feature type="chain" id="PRO_5039455945" description="Myosin motor domain-containing protein" evidence="5">
    <location>
        <begin position="28"/>
        <end position="80"/>
    </location>
</feature>
<dbReference type="Pfam" id="PF00063">
    <property type="entry name" value="Myosin_head"/>
    <property type="match status" value="1"/>
</dbReference>
<evidence type="ECO:0000256" key="5">
    <source>
        <dbReference type="SAM" id="SignalP"/>
    </source>
</evidence>
<gene>
    <name evidence="7" type="ORF">DPMN_001258</name>
</gene>